<organism evidence="2 3">
    <name type="scientific">Triticum urartu</name>
    <name type="common">Red wild einkorn</name>
    <name type="synonym">Crithodium urartu</name>
    <dbReference type="NCBI Taxonomy" id="4572"/>
    <lineage>
        <taxon>Eukaryota</taxon>
        <taxon>Viridiplantae</taxon>
        <taxon>Streptophyta</taxon>
        <taxon>Embryophyta</taxon>
        <taxon>Tracheophyta</taxon>
        <taxon>Spermatophyta</taxon>
        <taxon>Magnoliopsida</taxon>
        <taxon>Liliopsida</taxon>
        <taxon>Poales</taxon>
        <taxon>Poaceae</taxon>
        <taxon>BOP clade</taxon>
        <taxon>Pooideae</taxon>
        <taxon>Triticodae</taxon>
        <taxon>Triticeae</taxon>
        <taxon>Triticinae</taxon>
        <taxon>Triticum</taxon>
    </lineage>
</organism>
<reference evidence="2" key="3">
    <citation type="submission" date="2022-06" db="UniProtKB">
        <authorList>
            <consortium name="EnsemblPlants"/>
        </authorList>
    </citation>
    <scope>IDENTIFICATION</scope>
</reference>
<dbReference type="Gramene" id="TuG1812G0400002311.01.T01">
    <property type="protein sequence ID" value="TuG1812G0400002311.01.T01.cds424519"/>
    <property type="gene ID" value="TuG1812G0400002311.01"/>
</dbReference>
<protein>
    <submittedName>
        <fullName evidence="2">Uncharacterized protein</fullName>
    </submittedName>
</protein>
<dbReference type="Proteomes" id="UP000015106">
    <property type="component" value="Chromosome 4"/>
</dbReference>
<accession>A0A8R7Q412</accession>
<evidence type="ECO:0000256" key="1">
    <source>
        <dbReference type="SAM" id="MobiDB-lite"/>
    </source>
</evidence>
<feature type="compositionally biased region" description="Polar residues" evidence="1">
    <location>
        <begin position="120"/>
        <end position="130"/>
    </location>
</feature>
<reference evidence="3" key="1">
    <citation type="journal article" date="2013" name="Nature">
        <title>Draft genome of the wheat A-genome progenitor Triticum urartu.</title>
        <authorList>
            <person name="Ling H.Q."/>
            <person name="Zhao S."/>
            <person name="Liu D."/>
            <person name="Wang J."/>
            <person name="Sun H."/>
            <person name="Zhang C."/>
            <person name="Fan H."/>
            <person name="Li D."/>
            <person name="Dong L."/>
            <person name="Tao Y."/>
            <person name="Gao C."/>
            <person name="Wu H."/>
            <person name="Li Y."/>
            <person name="Cui Y."/>
            <person name="Guo X."/>
            <person name="Zheng S."/>
            <person name="Wang B."/>
            <person name="Yu K."/>
            <person name="Liang Q."/>
            <person name="Yang W."/>
            <person name="Lou X."/>
            <person name="Chen J."/>
            <person name="Feng M."/>
            <person name="Jian J."/>
            <person name="Zhang X."/>
            <person name="Luo G."/>
            <person name="Jiang Y."/>
            <person name="Liu J."/>
            <person name="Wang Z."/>
            <person name="Sha Y."/>
            <person name="Zhang B."/>
            <person name="Wu H."/>
            <person name="Tang D."/>
            <person name="Shen Q."/>
            <person name="Xue P."/>
            <person name="Zou S."/>
            <person name="Wang X."/>
            <person name="Liu X."/>
            <person name="Wang F."/>
            <person name="Yang Y."/>
            <person name="An X."/>
            <person name="Dong Z."/>
            <person name="Zhang K."/>
            <person name="Zhang X."/>
            <person name="Luo M.C."/>
            <person name="Dvorak J."/>
            <person name="Tong Y."/>
            <person name="Wang J."/>
            <person name="Yang H."/>
            <person name="Li Z."/>
            <person name="Wang D."/>
            <person name="Zhang A."/>
            <person name="Wang J."/>
        </authorList>
    </citation>
    <scope>NUCLEOTIDE SEQUENCE</scope>
    <source>
        <strain evidence="3">cv. G1812</strain>
    </source>
</reference>
<feature type="region of interest" description="Disordered" evidence="1">
    <location>
        <begin position="75"/>
        <end position="149"/>
    </location>
</feature>
<evidence type="ECO:0000313" key="3">
    <source>
        <dbReference type="Proteomes" id="UP000015106"/>
    </source>
</evidence>
<keyword evidence="3" id="KW-1185">Reference proteome</keyword>
<dbReference type="AlphaFoldDB" id="A0A8R7Q412"/>
<feature type="compositionally biased region" description="Basic and acidic residues" evidence="1">
    <location>
        <begin position="98"/>
        <end position="111"/>
    </location>
</feature>
<proteinExistence type="predicted"/>
<sequence>LVPPANSALPPPTNSTATLHVASKKAIWTGFDGAYGPRTQSDGDFGRGPLLLIANNSNPGRALHCLVFEKDTASYCPSKSRHGNSSSEIDKDTEEAGEDWRRRTGHSEARPRPAYPPENVSRSILHQAQQGWPFGDKGTGDEPLLLHHP</sequence>
<reference evidence="2" key="2">
    <citation type="submission" date="2018-03" db="EMBL/GenBank/DDBJ databases">
        <title>The Triticum urartu genome reveals the dynamic nature of wheat genome evolution.</title>
        <authorList>
            <person name="Ling H."/>
            <person name="Ma B."/>
            <person name="Shi X."/>
            <person name="Liu H."/>
            <person name="Dong L."/>
            <person name="Sun H."/>
            <person name="Cao Y."/>
            <person name="Gao Q."/>
            <person name="Zheng S."/>
            <person name="Li Y."/>
            <person name="Yu Y."/>
            <person name="Du H."/>
            <person name="Qi M."/>
            <person name="Li Y."/>
            <person name="Yu H."/>
            <person name="Cui Y."/>
            <person name="Wang N."/>
            <person name="Chen C."/>
            <person name="Wu H."/>
            <person name="Zhao Y."/>
            <person name="Zhang J."/>
            <person name="Li Y."/>
            <person name="Zhou W."/>
            <person name="Zhang B."/>
            <person name="Hu W."/>
            <person name="Eijk M."/>
            <person name="Tang J."/>
            <person name="Witsenboer H."/>
            <person name="Zhao S."/>
            <person name="Li Z."/>
            <person name="Zhang A."/>
            <person name="Wang D."/>
            <person name="Liang C."/>
        </authorList>
    </citation>
    <scope>NUCLEOTIDE SEQUENCE [LARGE SCALE GENOMIC DNA]</scope>
    <source>
        <strain evidence="2">cv. G1812</strain>
    </source>
</reference>
<dbReference type="EnsemblPlants" id="TuG1812G0400002311.01.T01">
    <property type="protein sequence ID" value="TuG1812G0400002311.01.T01.cds424519"/>
    <property type="gene ID" value="TuG1812G0400002311.01"/>
</dbReference>
<evidence type="ECO:0000313" key="2">
    <source>
        <dbReference type="EnsemblPlants" id="TuG1812G0400002311.01.T01.cds424519"/>
    </source>
</evidence>
<name>A0A8R7Q412_TRIUA</name>